<dbReference type="AlphaFoldDB" id="A0A6M3K2T2"/>
<protein>
    <submittedName>
        <fullName evidence="2">Uncharacterized protein</fullName>
    </submittedName>
</protein>
<accession>A0A6M3K2T2</accession>
<dbReference type="EMBL" id="MT142238">
    <property type="protein sequence ID" value="QJA76696.1"/>
    <property type="molecule type" value="Genomic_DNA"/>
</dbReference>
<proteinExistence type="predicted"/>
<evidence type="ECO:0000313" key="2">
    <source>
        <dbReference type="EMBL" id="QJA76696.1"/>
    </source>
</evidence>
<dbReference type="EMBL" id="MT141527">
    <property type="protein sequence ID" value="QJA64809.1"/>
    <property type="molecule type" value="Genomic_DNA"/>
</dbReference>
<gene>
    <name evidence="2" type="ORF">MM415A01464_0009</name>
    <name evidence="1" type="ORF">MM415B00464_0008</name>
</gene>
<name>A0A6M3K2T2_9ZZZZ</name>
<organism evidence="2">
    <name type="scientific">viral metagenome</name>
    <dbReference type="NCBI Taxonomy" id="1070528"/>
    <lineage>
        <taxon>unclassified sequences</taxon>
        <taxon>metagenomes</taxon>
        <taxon>organismal metagenomes</taxon>
    </lineage>
</organism>
<sequence>MLIYRRLTKKSQQVRRQEHAFNEILNQVQDTEDDNVTYELGQFTPAEDTTGDLSVEDMQWAWDNGAKTYTEAIELVKAHEEWSKNDRIANN</sequence>
<evidence type="ECO:0000313" key="1">
    <source>
        <dbReference type="EMBL" id="QJA64809.1"/>
    </source>
</evidence>
<reference evidence="2" key="1">
    <citation type="submission" date="2020-03" db="EMBL/GenBank/DDBJ databases">
        <title>The deep terrestrial virosphere.</title>
        <authorList>
            <person name="Holmfeldt K."/>
            <person name="Nilsson E."/>
            <person name="Simone D."/>
            <person name="Lopez-Fernandez M."/>
            <person name="Wu X."/>
            <person name="de Brujin I."/>
            <person name="Lundin D."/>
            <person name="Andersson A."/>
            <person name="Bertilsson S."/>
            <person name="Dopson M."/>
        </authorList>
    </citation>
    <scope>NUCLEOTIDE SEQUENCE</scope>
    <source>
        <strain evidence="2">MM415A01464</strain>
        <strain evidence="1">MM415B00464</strain>
    </source>
</reference>